<reference evidence="3" key="1">
    <citation type="submission" date="2020-02" db="EMBL/GenBank/DDBJ databases">
        <authorList>
            <person name="Chen W.-M."/>
        </authorList>
    </citation>
    <scope>NUCLEOTIDE SEQUENCE</scope>
    <source>
        <strain evidence="3">NBD-18</strain>
    </source>
</reference>
<comment type="caution">
    <text evidence="3">The sequence shown here is derived from an EMBL/GenBank/DDBJ whole genome shotgun (WGS) entry which is preliminary data.</text>
</comment>
<dbReference type="PANTHER" id="PTHR42928">
    <property type="entry name" value="TRICARBOXYLATE-BINDING PROTEIN"/>
    <property type="match status" value="1"/>
</dbReference>
<sequence>MKKDSLLDNGHRDVQQTVRQSRRRLLASASIVATASGIGFPMVARAQSAYPAKPIKMIVPWPPGQATDLGGRALALGLARVLGQSVVVENKAGAGGMIGTDMVAKSPGDGYTVLAASSGPVTVSPLLQPTAYNPDADLVPVSMMGLSPYVLVTAPDFPAKDAAQLVKMIKDNPGKYTFASSGTGATAHLIAESFNSALGLKAVHVPYKGSVPALTDVVSGRVTYCLETAASTMPFVRDGRAKAYGVSLLKGSVVTPGIPPLATAAGIPGFDLGAWLGVMVPRGTPAEIVAKLDDAVKMTMQSQDVIEIFLRIAVENDYRSTEDFKRYLKDITKQFADVIKQNDIKIEKT</sequence>
<keyword evidence="2" id="KW-1133">Transmembrane helix</keyword>
<dbReference type="EMBL" id="JAAGRN010000008">
    <property type="protein sequence ID" value="NDY83998.1"/>
    <property type="molecule type" value="Genomic_DNA"/>
</dbReference>
<dbReference type="PROSITE" id="PS51318">
    <property type="entry name" value="TAT"/>
    <property type="match status" value="1"/>
</dbReference>
<gene>
    <name evidence="3" type="ORF">G3I67_12235</name>
</gene>
<evidence type="ECO:0000256" key="2">
    <source>
        <dbReference type="SAM" id="Phobius"/>
    </source>
</evidence>
<accession>A0A6B2R1M8</accession>
<dbReference type="PANTHER" id="PTHR42928:SF5">
    <property type="entry name" value="BLR1237 PROTEIN"/>
    <property type="match status" value="1"/>
</dbReference>
<organism evidence="3">
    <name type="scientific">Sheuella amnicola</name>
    <dbReference type="NCBI Taxonomy" id="2707330"/>
    <lineage>
        <taxon>Bacteria</taxon>
        <taxon>Pseudomonadati</taxon>
        <taxon>Pseudomonadota</taxon>
        <taxon>Betaproteobacteria</taxon>
        <taxon>Burkholderiales</taxon>
        <taxon>Alcaligenaceae</taxon>
        <taxon>Sheuella</taxon>
    </lineage>
</organism>
<dbReference type="RefSeq" id="WP_163655744.1">
    <property type="nucleotide sequence ID" value="NZ_JAAGRN010000008.1"/>
</dbReference>
<feature type="transmembrane region" description="Helical" evidence="2">
    <location>
        <begin position="25"/>
        <end position="44"/>
    </location>
</feature>
<proteinExistence type="inferred from homology"/>
<name>A0A6B2R1M8_9BURK</name>
<dbReference type="CDD" id="cd07012">
    <property type="entry name" value="PBP2_Bug_TTT"/>
    <property type="match status" value="1"/>
</dbReference>
<dbReference type="SUPFAM" id="SSF53850">
    <property type="entry name" value="Periplasmic binding protein-like II"/>
    <property type="match status" value="1"/>
</dbReference>
<dbReference type="InterPro" id="IPR005064">
    <property type="entry name" value="BUG"/>
</dbReference>
<dbReference type="Gene3D" id="3.40.190.10">
    <property type="entry name" value="Periplasmic binding protein-like II"/>
    <property type="match status" value="1"/>
</dbReference>
<dbReference type="InterPro" id="IPR006311">
    <property type="entry name" value="TAT_signal"/>
</dbReference>
<keyword evidence="2" id="KW-0472">Membrane</keyword>
<evidence type="ECO:0000256" key="1">
    <source>
        <dbReference type="ARBA" id="ARBA00006987"/>
    </source>
</evidence>
<protein>
    <submittedName>
        <fullName evidence="3">Tripartite tricarboxylate transporter substrate binding protein</fullName>
    </submittedName>
</protein>
<evidence type="ECO:0000313" key="3">
    <source>
        <dbReference type="EMBL" id="NDY83998.1"/>
    </source>
</evidence>
<dbReference type="InterPro" id="IPR042100">
    <property type="entry name" value="Bug_dom1"/>
</dbReference>
<comment type="similarity">
    <text evidence="1">Belongs to the UPF0065 (bug) family.</text>
</comment>
<dbReference type="AlphaFoldDB" id="A0A6B2R1M8"/>
<dbReference type="Pfam" id="PF03401">
    <property type="entry name" value="TctC"/>
    <property type="match status" value="1"/>
</dbReference>
<keyword evidence="2" id="KW-0812">Transmembrane</keyword>
<dbReference type="PIRSF" id="PIRSF017082">
    <property type="entry name" value="YflP"/>
    <property type="match status" value="1"/>
</dbReference>
<dbReference type="Gene3D" id="3.40.190.150">
    <property type="entry name" value="Bordetella uptake gene, domain 1"/>
    <property type="match status" value="1"/>
</dbReference>